<organism evidence="2 3">
    <name type="scientific">Sphingomonas plantiphila</name>
    <dbReference type="NCBI Taxonomy" id="3163295"/>
    <lineage>
        <taxon>Bacteria</taxon>
        <taxon>Pseudomonadati</taxon>
        <taxon>Pseudomonadota</taxon>
        <taxon>Alphaproteobacteria</taxon>
        <taxon>Sphingomonadales</taxon>
        <taxon>Sphingomonadaceae</taxon>
        <taxon>Sphingomonas</taxon>
    </lineage>
</organism>
<proteinExistence type="predicted"/>
<sequence length="172" mass="19197">MTEPIQDCAGAFDRAFVARAPNLTCRPQRRDDAEFLTDLFVACSPMAGMLPDPLLRHQALIQRVAHDTAHPEAMQRIAELEGRPIGRFMIAWRSAESHGVDLAVMPEARATGAGLYFLRAWIEVADAVRVPAVLEVAIENPALRIYRRLGFEVAEGQQTGPVVTMRRPVRRR</sequence>
<evidence type="ECO:0000313" key="3">
    <source>
        <dbReference type="Proteomes" id="UP001629244"/>
    </source>
</evidence>
<evidence type="ECO:0000259" key="1">
    <source>
        <dbReference type="PROSITE" id="PS51186"/>
    </source>
</evidence>
<reference evidence="2 3" key="1">
    <citation type="submission" date="2024-06" db="EMBL/GenBank/DDBJ databases">
        <authorList>
            <person name="Kaempfer P."/>
            <person name="Viver T."/>
        </authorList>
    </citation>
    <scope>NUCLEOTIDE SEQUENCE [LARGE SCALE GENOMIC DNA]</scope>
    <source>
        <strain evidence="2 3">ST-64</strain>
    </source>
</reference>
<dbReference type="RefSeq" id="WP_408076709.1">
    <property type="nucleotide sequence ID" value="NZ_JBELQC010000001.1"/>
</dbReference>
<dbReference type="EMBL" id="JBELQC010000001">
    <property type="protein sequence ID" value="MFL9839743.1"/>
    <property type="molecule type" value="Genomic_DNA"/>
</dbReference>
<accession>A0ABW8YHQ4</accession>
<keyword evidence="3" id="KW-1185">Reference proteome</keyword>
<name>A0ABW8YHQ4_9SPHN</name>
<comment type="caution">
    <text evidence="2">The sequence shown here is derived from an EMBL/GenBank/DDBJ whole genome shotgun (WGS) entry which is preliminary data.</text>
</comment>
<dbReference type="InterPro" id="IPR000182">
    <property type="entry name" value="GNAT_dom"/>
</dbReference>
<dbReference type="Proteomes" id="UP001629244">
    <property type="component" value="Unassembled WGS sequence"/>
</dbReference>
<dbReference type="InterPro" id="IPR016181">
    <property type="entry name" value="Acyl_CoA_acyltransferase"/>
</dbReference>
<protein>
    <submittedName>
        <fullName evidence="2">GNAT family N-acetyltransferase</fullName>
    </submittedName>
</protein>
<evidence type="ECO:0000313" key="2">
    <source>
        <dbReference type="EMBL" id="MFL9839743.1"/>
    </source>
</evidence>
<dbReference type="PROSITE" id="PS51186">
    <property type="entry name" value="GNAT"/>
    <property type="match status" value="1"/>
</dbReference>
<gene>
    <name evidence="2" type="ORF">ABS767_02100</name>
</gene>
<dbReference type="SUPFAM" id="SSF55729">
    <property type="entry name" value="Acyl-CoA N-acyltransferases (Nat)"/>
    <property type="match status" value="1"/>
</dbReference>
<dbReference type="Pfam" id="PF13508">
    <property type="entry name" value="Acetyltransf_7"/>
    <property type="match status" value="1"/>
</dbReference>
<dbReference type="Gene3D" id="3.40.630.30">
    <property type="match status" value="1"/>
</dbReference>
<feature type="domain" description="N-acetyltransferase" evidence="1">
    <location>
        <begin position="23"/>
        <end position="170"/>
    </location>
</feature>